<dbReference type="EMBL" id="JAPFQA010000021">
    <property type="protein sequence ID" value="MCZ8548119.1"/>
    <property type="molecule type" value="Genomic_DNA"/>
</dbReference>
<gene>
    <name evidence="1" type="ORF">OOJ09_28415</name>
</gene>
<sequence>MGEILTLERDPERSSDEITLTKKRSSFRFRGMDHTQNTNPAMLPNRALFQRFVKQYSSPASSRRRFSTAQ</sequence>
<dbReference type="Proteomes" id="UP001152178">
    <property type="component" value="Unassembled WGS sequence"/>
</dbReference>
<reference evidence="1" key="1">
    <citation type="submission" date="2022-11" db="EMBL/GenBank/DDBJ databases">
        <authorList>
            <person name="Coimbra C."/>
        </authorList>
    </citation>
    <scope>NUCLEOTIDE SEQUENCE</scope>
    <source>
        <strain evidence="1">Jales19</strain>
    </source>
</reference>
<comment type="caution">
    <text evidence="1">The sequence shown here is derived from an EMBL/GenBank/DDBJ whole genome shotgun (WGS) entry which is preliminary data.</text>
</comment>
<evidence type="ECO:0000313" key="2">
    <source>
        <dbReference type="Proteomes" id="UP001152178"/>
    </source>
</evidence>
<keyword evidence="2" id="KW-1185">Reference proteome</keyword>
<accession>A0ABT4R2Z7</accession>
<proteinExistence type="predicted"/>
<dbReference type="RefSeq" id="WP_269908378.1">
    <property type="nucleotide sequence ID" value="NZ_JAPFQA010000021.1"/>
</dbReference>
<evidence type="ECO:0000313" key="1">
    <source>
        <dbReference type="EMBL" id="MCZ8548119.1"/>
    </source>
</evidence>
<name>A0ABT4R2Z7_9HYPH</name>
<protein>
    <submittedName>
        <fullName evidence="1">Uncharacterized protein</fullName>
    </submittedName>
</protein>
<organism evidence="1 2">
    <name type="scientific">Mesorhizobium qingshengii</name>
    <dbReference type="NCBI Taxonomy" id="1165689"/>
    <lineage>
        <taxon>Bacteria</taxon>
        <taxon>Pseudomonadati</taxon>
        <taxon>Pseudomonadota</taxon>
        <taxon>Alphaproteobacteria</taxon>
        <taxon>Hyphomicrobiales</taxon>
        <taxon>Phyllobacteriaceae</taxon>
        <taxon>Mesorhizobium</taxon>
    </lineage>
</organism>